<keyword evidence="3" id="KW-1185">Reference proteome</keyword>
<dbReference type="InterPro" id="IPR045590">
    <property type="entry name" value="DUF6463"/>
</dbReference>
<feature type="transmembrane region" description="Helical" evidence="1">
    <location>
        <begin position="21"/>
        <end position="43"/>
    </location>
</feature>
<evidence type="ECO:0000313" key="2">
    <source>
        <dbReference type="EMBL" id="MBB5836563.1"/>
    </source>
</evidence>
<protein>
    <submittedName>
        <fullName evidence="2">Uncharacterized protein</fullName>
    </submittedName>
</protein>
<sequence length="149" mass="16147">MPLIDTKPEPATSRRRWWRDLTACGGVLAISAGVFHTAAAVVMRRDVWAQIIDEGFFKTVTLDPSPDRMAVAEAFWFSPGSFGVPILLLGSLVTWLTRRGQRVPGWLGGGMVLWAVLIGLLGGFDFGTIVLLSIGVLLAAGGWTGRRRP</sequence>
<dbReference type="Proteomes" id="UP000549971">
    <property type="component" value="Unassembled WGS sequence"/>
</dbReference>
<feature type="transmembrane region" description="Helical" evidence="1">
    <location>
        <begin position="74"/>
        <end position="96"/>
    </location>
</feature>
<dbReference type="Pfam" id="PF20064">
    <property type="entry name" value="DUF6463"/>
    <property type="match status" value="1"/>
</dbReference>
<dbReference type="EMBL" id="JACHMY010000001">
    <property type="protein sequence ID" value="MBB5836563.1"/>
    <property type="molecule type" value="Genomic_DNA"/>
</dbReference>
<gene>
    <name evidence="2" type="ORF">HDA39_003297</name>
</gene>
<organism evidence="2 3">
    <name type="scientific">Kribbella italica</name>
    <dbReference type="NCBI Taxonomy" id="1540520"/>
    <lineage>
        <taxon>Bacteria</taxon>
        <taxon>Bacillati</taxon>
        <taxon>Actinomycetota</taxon>
        <taxon>Actinomycetes</taxon>
        <taxon>Propionibacteriales</taxon>
        <taxon>Kribbellaceae</taxon>
        <taxon>Kribbella</taxon>
    </lineage>
</organism>
<keyword evidence="1" id="KW-0812">Transmembrane</keyword>
<comment type="caution">
    <text evidence="2">The sequence shown here is derived from an EMBL/GenBank/DDBJ whole genome shotgun (WGS) entry which is preliminary data.</text>
</comment>
<dbReference type="RefSeq" id="WP_184796059.1">
    <property type="nucleotide sequence ID" value="NZ_JACHMY010000001.1"/>
</dbReference>
<keyword evidence="1" id="KW-1133">Transmembrane helix</keyword>
<reference evidence="2 3" key="1">
    <citation type="submission" date="2020-08" db="EMBL/GenBank/DDBJ databases">
        <title>Sequencing the genomes of 1000 actinobacteria strains.</title>
        <authorList>
            <person name="Klenk H.-P."/>
        </authorList>
    </citation>
    <scope>NUCLEOTIDE SEQUENCE [LARGE SCALE GENOMIC DNA]</scope>
    <source>
        <strain evidence="2 3">DSM 28967</strain>
    </source>
</reference>
<accession>A0A7W9J814</accession>
<feature type="transmembrane region" description="Helical" evidence="1">
    <location>
        <begin position="126"/>
        <end position="145"/>
    </location>
</feature>
<name>A0A7W9J814_9ACTN</name>
<proteinExistence type="predicted"/>
<keyword evidence="1" id="KW-0472">Membrane</keyword>
<evidence type="ECO:0000256" key="1">
    <source>
        <dbReference type="SAM" id="Phobius"/>
    </source>
</evidence>
<dbReference type="AlphaFoldDB" id="A0A7W9J814"/>
<feature type="transmembrane region" description="Helical" evidence="1">
    <location>
        <begin position="103"/>
        <end position="120"/>
    </location>
</feature>
<evidence type="ECO:0000313" key="3">
    <source>
        <dbReference type="Proteomes" id="UP000549971"/>
    </source>
</evidence>